<dbReference type="InterPro" id="IPR041552">
    <property type="entry name" value="UvrA_DNA-bd"/>
</dbReference>
<protein>
    <recommendedName>
        <fullName evidence="15">UvrABC system protein A</fullName>
    </recommendedName>
    <alternativeName>
        <fullName evidence="16">Excinuclease ABC subunit A</fullName>
    </alternativeName>
</protein>
<evidence type="ECO:0000256" key="7">
    <source>
        <dbReference type="ARBA" id="ARBA00022769"/>
    </source>
</evidence>
<dbReference type="GO" id="GO:0003677">
    <property type="term" value="F:DNA binding"/>
    <property type="evidence" value="ECO:0007669"/>
    <property type="project" value="UniProtKB-KW"/>
</dbReference>
<dbReference type="PROSITE" id="PS50893">
    <property type="entry name" value="ABC_TRANSPORTER_2"/>
    <property type="match status" value="1"/>
</dbReference>
<evidence type="ECO:0000256" key="4">
    <source>
        <dbReference type="ARBA" id="ARBA00022737"/>
    </source>
</evidence>
<sequence length="458" mass="50746">MLTRAHFSHNKSEGACEKCSGLGEEIQVNWSAIVDESLSVVEGALLYLDKGYQQYVNGILKNTFKFYELDDVLAKPIVSWSEQHKALLYKGAEAARINPEKGFPKTVTGGRFEGVEPMLWRKLADKGIEDVLKEKFLTTICSACNGERLMAVSREATVQGTRLPELTNYTLESLLHWILDVSKKLDDKQKSYVEHFLLDMKTKVERLLKVGVGYLTLNRQTITLSGGEQQKIKLAATLDSTLTGVIYLLDEPTSGLHPKDTQGMIELLKNMRELGNTVIVIEHDPDVMKAADFIIDIGPGAGTFGGEVIGIGTLDEIKATETSVTGQYLLKEEVVNTKVRVPKEWLLVENVTKYNLKGVTTRFPIGCFTAVAGASGSGKSTLIFDVMEEMKFANFDQVITVQQTPISKMRRSNVATYTDAFAVIRNLFSKESLAKERGLRISILALIQQEGAVKIVKV</sequence>
<dbReference type="Proteomes" id="UP000294292">
    <property type="component" value="Chromosome"/>
</dbReference>
<keyword evidence="9" id="KW-0862">Zinc</keyword>
<feature type="domain" description="ABC transporter" evidence="17">
    <location>
        <begin position="110"/>
        <end position="324"/>
    </location>
</feature>
<keyword evidence="19" id="KW-1185">Reference proteome</keyword>
<keyword evidence="6" id="KW-0227">DNA damage</keyword>
<dbReference type="InterPro" id="IPR027417">
    <property type="entry name" value="P-loop_NTPase"/>
</dbReference>
<dbReference type="GO" id="GO:0005737">
    <property type="term" value="C:cytoplasm"/>
    <property type="evidence" value="ECO:0007669"/>
    <property type="project" value="UniProtKB-SubCell"/>
</dbReference>
<dbReference type="GO" id="GO:0004518">
    <property type="term" value="F:nuclease activity"/>
    <property type="evidence" value="ECO:0007669"/>
    <property type="project" value="UniProtKB-KW"/>
</dbReference>
<dbReference type="AlphaFoldDB" id="A0A4P6ZZJ1"/>
<dbReference type="GO" id="GO:0008270">
    <property type="term" value="F:zinc ion binding"/>
    <property type="evidence" value="ECO:0007669"/>
    <property type="project" value="UniProtKB-KW"/>
</dbReference>
<dbReference type="OrthoDB" id="9809851at2"/>
<evidence type="ECO:0000256" key="15">
    <source>
        <dbReference type="ARBA" id="ARBA00039316"/>
    </source>
</evidence>
<dbReference type="Gene3D" id="3.40.50.300">
    <property type="entry name" value="P-loop containing nucleotide triphosphate hydrolases"/>
    <property type="match status" value="2"/>
</dbReference>
<keyword evidence="3" id="KW-0479">Metal-binding</keyword>
<keyword evidence="11" id="KW-0267">Excision nuclease</keyword>
<dbReference type="InterPro" id="IPR003439">
    <property type="entry name" value="ABC_transporter-like_ATP-bd"/>
</dbReference>
<name>A0A4P6ZZJ1_9BACL</name>
<evidence type="ECO:0000256" key="9">
    <source>
        <dbReference type="ARBA" id="ARBA00022833"/>
    </source>
</evidence>
<evidence type="ECO:0000256" key="2">
    <source>
        <dbReference type="ARBA" id="ARBA00022490"/>
    </source>
</evidence>
<evidence type="ECO:0000256" key="8">
    <source>
        <dbReference type="ARBA" id="ARBA00022771"/>
    </source>
</evidence>
<comment type="similarity">
    <text evidence="14">Belongs to the ABC transporter superfamily. UvrA family.</text>
</comment>
<evidence type="ECO:0000256" key="1">
    <source>
        <dbReference type="ARBA" id="ARBA00004496"/>
    </source>
</evidence>
<evidence type="ECO:0000256" key="16">
    <source>
        <dbReference type="ARBA" id="ARBA00042156"/>
    </source>
</evidence>
<dbReference type="GO" id="GO:0006281">
    <property type="term" value="P:DNA repair"/>
    <property type="evidence" value="ECO:0007669"/>
    <property type="project" value="UniProtKB-KW"/>
</dbReference>
<keyword evidence="10" id="KW-0067">ATP-binding</keyword>
<dbReference type="GO" id="GO:0016887">
    <property type="term" value="F:ATP hydrolysis activity"/>
    <property type="evidence" value="ECO:0007669"/>
    <property type="project" value="InterPro"/>
</dbReference>
<dbReference type="KEGG" id="panc:E2636_07470"/>
<dbReference type="GO" id="GO:0005524">
    <property type="term" value="F:ATP binding"/>
    <property type="evidence" value="ECO:0007669"/>
    <property type="project" value="UniProtKB-KW"/>
</dbReference>
<gene>
    <name evidence="18" type="ORF">E2636_07470</name>
</gene>
<keyword evidence="2" id="KW-0963">Cytoplasm</keyword>
<evidence type="ECO:0000256" key="14">
    <source>
        <dbReference type="ARBA" id="ARBA00038000"/>
    </source>
</evidence>
<comment type="subcellular location">
    <subcellularLocation>
        <location evidence="1">Cytoplasm</location>
    </subcellularLocation>
</comment>
<dbReference type="SUPFAM" id="SSF52540">
    <property type="entry name" value="P-loop containing nucleoside triphosphate hydrolases"/>
    <property type="match status" value="2"/>
</dbReference>
<evidence type="ECO:0000256" key="11">
    <source>
        <dbReference type="ARBA" id="ARBA00022881"/>
    </source>
</evidence>
<dbReference type="Pfam" id="PF17755">
    <property type="entry name" value="UvrA_DNA-bind"/>
    <property type="match status" value="1"/>
</dbReference>
<organism evidence="18 19">
    <name type="scientific">Paenisporosarcina antarctica</name>
    <dbReference type="NCBI Taxonomy" id="417367"/>
    <lineage>
        <taxon>Bacteria</taxon>
        <taxon>Bacillati</taxon>
        <taxon>Bacillota</taxon>
        <taxon>Bacilli</taxon>
        <taxon>Bacillales</taxon>
        <taxon>Caryophanaceae</taxon>
        <taxon>Paenisporosarcina</taxon>
    </lineage>
</organism>
<evidence type="ECO:0000256" key="6">
    <source>
        <dbReference type="ARBA" id="ARBA00022763"/>
    </source>
</evidence>
<evidence type="ECO:0000313" key="19">
    <source>
        <dbReference type="Proteomes" id="UP000294292"/>
    </source>
</evidence>
<dbReference type="InterPro" id="IPR017871">
    <property type="entry name" value="ABC_transporter-like_CS"/>
</dbReference>
<proteinExistence type="inferred from homology"/>
<keyword evidence="8" id="KW-0863">Zinc-finger</keyword>
<dbReference type="PANTHER" id="PTHR43152:SF3">
    <property type="entry name" value="UVRABC SYSTEM PROTEIN A"/>
    <property type="match status" value="1"/>
</dbReference>
<dbReference type="PROSITE" id="PS00211">
    <property type="entry name" value="ABC_TRANSPORTER_1"/>
    <property type="match status" value="1"/>
</dbReference>
<keyword evidence="12" id="KW-0238">DNA-binding</keyword>
<dbReference type="PANTHER" id="PTHR43152">
    <property type="entry name" value="UVRABC SYSTEM PROTEIN A"/>
    <property type="match status" value="1"/>
</dbReference>
<dbReference type="RefSeq" id="WP_134209636.1">
    <property type="nucleotide sequence ID" value="NZ_CP038015.1"/>
</dbReference>
<keyword evidence="5" id="KW-0547">Nucleotide-binding</keyword>
<keyword evidence="13" id="KW-0234">DNA repair</keyword>
<keyword evidence="7" id="KW-0228">DNA excision</keyword>
<dbReference type="EMBL" id="CP038015">
    <property type="protein sequence ID" value="QBP40976.1"/>
    <property type="molecule type" value="Genomic_DNA"/>
</dbReference>
<evidence type="ECO:0000256" key="3">
    <source>
        <dbReference type="ARBA" id="ARBA00022723"/>
    </source>
</evidence>
<evidence type="ECO:0000259" key="17">
    <source>
        <dbReference type="PROSITE" id="PS50893"/>
    </source>
</evidence>
<evidence type="ECO:0000256" key="10">
    <source>
        <dbReference type="ARBA" id="ARBA00022840"/>
    </source>
</evidence>
<reference evidence="18 19" key="1">
    <citation type="submission" date="2019-03" db="EMBL/GenBank/DDBJ databases">
        <title>Complete genome sequence of Paenisporosarcina antarctica CGMCC 1.6503T.</title>
        <authorList>
            <person name="Rong J.-C."/>
            <person name="Chi N.-Y."/>
            <person name="Zhang Q.-F."/>
        </authorList>
    </citation>
    <scope>NUCLEOTIDE SEQUENCE [LARGE SCALE GENOMIC DNA]</scope>
    <source>
        <strain evidence="18 19">CGMCC 1.6503</strain>
    </source>
</reference>
<evidence type="ECO:0000256" key="12">
    <source>
        <dbReference type="ARBA" id="ARBA00023125"/>
    </source>
</evidence>
<evidence type="ECO:0000256" key="13">
    <source>
        <dbReference type="ARBA" id="ARBA00023204"/>
    </source>
</evidence>
<accession>A0A4P6ZZJ1</accession>
<evidence type="ECO:0000313" key="18">
    <source>
        <dbReference type="EMBL" id="QBP40976.1"/>
    </source>
</evidence>
<evidence type="ECO:0000256" key="5">
    <source>
        <dbReference type="ARBA" id="ARBA00022741"/>
    </source>
</evidence>
<keyword evidence="4" id="KW-0677">Repeat</keyword>